<dbReference type="AlphaFoldDB" id="A0A0V1CQP1"/>
<comment type="caution">
    <text evidence="1">The sequence shown here is derived from an EMBL/GenBank/DDBJ whole genome shotgun (WGS) entry which is preliminary data.</text>
</comment>
<protein>
    <submittedName>
        <fullName evidence="1">Uncharacterized protein</fullName>
    </submittedName>
</protein>
<accession>A0A0V1CQP1</accession>
<reference evidence="1 2" key="1">
    <citation type="submission" date="2015-01" db="EMBL/GenBank/DDBJ databases">
        <title>Evolution of Trichinella species and genotypes.</title>
        <authorList>
            <person name="Korhonen P.K."/>
            <person name="Edoardo P."/>
            <person name="Giuseppe L.R."/>
            <person name="Gasser R.B."/>
        </authorList>
    </citation>
    <scope>NUCLEOTIDE SEQUENCE [LARGE SCALE GENOMIC DNA]</scope>
    <source>
        <strain evidence="1">ISS120</strain>
    </source>
</reference>
<sequence>MLRHSFTIHRRDTLSGQRAQGAFRTQHCGPTVLKIAIAHSFKARPQLTKSAGLLTPRSAWCERYPVHLGGLVAGAGSAQPFSECCLMPDA</sequence>
<name>A0A0V1CQP1_TRIBR</name>
<organism evidence="1 2">
    <name type="scientific">Trichinella britovi</name>
    <name type="common">Parasitic roundworm</name>
    <dbReference type="NCBI Taxonomy" id="45882"/>
    <lineage>
        <taxon>Eukaryota</taxon>
        <taxon>Metazoa</taxon>
        <taxon>Ecdysozoa</taxon>
        <taxon>Nematoda</taxon>
        <taxon>Enoplea</taxon>
        <taxon>Dorylaimia</taxon>
        <taxon>Trichinellida</taxon>
        <taxon>Trichinellidae</taxon>
        <taxon>Trichinella</taxon>
    </lineage>
</organism>
<keyword evidence="2" id="KW-1185">Reference proteome</keyword>
<evidence type="ECO:0000313" key="1">
    <source>
        <dbReference type="EMBL" id="KRY51621.1"/>
    </source>
</evidence>
<proteinExistence type="predicted"/>
<gene>
    <name evidence="1" type="ORF">T03_3164</name>
</gene>
<dbReference type="Proteomes" id="UP000054653">
    <property type="component" value="Unassembled WGS sequence"/>
</dbReference>
<evidence type="ECO:0000313" key="2">
    <source>
        <dbReference type="Proteomes" id="UP000054653"/>
    </source>
</evidence>
<dbReference type="EMBL" id="JYDI01000121">
    <property type="protein sequence ID" value="KRY51621.1"/>
    <property type="molecule type" value="Genomic_DNA"/>
</dbReference>